<evidence type="ECO:0000313" key="2">
    <source>
        <dbReference type="EMBL" id="WPZ23576.1"/>
    </source>
</evidence>
<dbReference type="Pfam" id="PF00149">
    <property type="entry name" value="Metallophos"/>
    <property type="match status" value="1"/>
</dbReference>
<dbReference type="PANTHER" id="PTHR42850">
    <property type="entry name" value="METALLOPHOSPHOESTERASE"/>
    <property type="match status" value="1"/>
</dbReference>
<evidence type="ECO:0000313" key="3">
    <source>
        <dbReference type="Proteomes" id="UP001326567"/>
    </source>
</evidence>
<proteinExistence type="predicted"/>
<keyword evidence="2" id="KW-0614">Plasmid</keyword>
<dbReference type="PANTHER" id="PTHR42850:SF4">
    <property type="entry name" value="ZINC-DEPENDENT ENDOPOLYPHOSPHATASE"/>
    <property type="match status" value="1"/>
</dbReference>
<feature type="domain" description="Calcineurin-like phosphoesterase" evidence="1">
    <location>
        <begin position="32"/>
        <end position="223"/>
    </location>
</feature>
<sequence>MRAEITSWLKGWIKRSEAEAEGAPDHFAPEAPFFAVGDIHGCAGLLEDLLEKLRAVATGEEVCVFLGDYIDRGPDGRGVLTRLFDLCQSYPEKVVCLMGNHERMMLDFIDDPAGAGLEWLRFGGLETLRSFGLSADKRGLDSAGSIELANALEAALPSGMQEWLRSLPLQWSSGNMHCVHAAMSPKRHPRAQREQALLWGHPKFFSEPREDGVFVVHGHTIVENASISASRVSLDTGAYKTGRMTAARISTGGCIFLQTES</sequence>
<protein>
    <submittedName>
        <fullName evidence="2">Metallophosphoesterase family protein</fullName>
        <ecNumber evidence="2">3.1.-.-</ecNumber>
    </submittedName>
</protein>
<name>A0ABZ0V6H9_9RHOB</name>
<organism evidence="2 3">
    <name type="scientific">Sulfitobacter faviae</name>
    <dbReference type="NCBI Taxonomy" id="1775881"/>
    <lineage>
        <taxon>Bacteria</taxon>
        <taxon>Pseudomonadati</taxon>
        <taxon>Pseudomonadota</taxon>
        <taxon>Alphaproteobacteria</taxon>
        <taxon>Rhodobacterales</taxon>
        <taxon>Roseobacteraceae</taxon>
        <taxon>Sulfitobacter</taxon>
    </lineage>
</organism>
<reference evidence="2 3" key="1">
    <citation type="submission" date="2023-11" db="EMBL/GenBank/DDBJ databases">
        <title>From the Deep-Sea to the Surface: Bacterial Genomes Isolated from the Moytirra Hydrothermal Vent Plume.</title>
        <authorList>
            <person name="Major S.R."/>
        </authorList>
    </citation>
    <scope>NUCLEOTIDE SEQUENCE [LARGE SCALE GENOMIC DNA]</scope>
    <source>
        <strain evidence="2 3">OXR-9</strain>
        <plasmid evidence="2 3">unnamed02</plasmid>
    </source>
</reference>
<dbReference type="Gene3D" id="3.60.21.10">
    <property type="match status" value="1"/>
</dbReference>
<dbReference type="EC" id="3.1.-.-" evidence="2"/>
<dbReference type="Proteomes" id="UP001326567">
    <property type="component" value="Plasmid unnamed02"/>
</dbReference>
<dbReference type="CDD" id="cd00144">
    <property type="entry name" value="MPP_PPP_family"/>
    <property type="match status" value="1"/>
</dbReference>
<accession>A0ABZ0V6H9</accession>
<evidence type="ECO:0000259" key="1">
    <source>
        <dbReference type="Pfam" id="PF00149"/>
    </source>
</evidence>
<gene>
    <name evidence="2" type="ORF">T7987_17885</name>
</gene>
<dbReference type="InterPro" id="IPR029052">
    <property type="entry name" value="Metallo-depent_PP-like"/>
</dbReference>
<dbReference type="RefSeq" id="WP_322329942.1">
    <property type="nucleotide sequence ID" value="NZ_CP139727.1"/>
</dbReference>
<dbReference type="InterPro" id="IPR050126">
    <property type="entry name" value="Ap4A_hydrolase"/>
</dbReference>
<dbReference type="GO" id="GO:0016787">
    <property type="term" value="F:hydrolase activity"/>
    <property type="evidence" value="ECO:0007669"/>
    <property type="project" value="UniProtKB-KW"/>
</dbReference>
<keyword evidence="3" id="KW-1185">Reference proteome</keyword>
<geneLocation type="plasmid" evidence="2 3">
    <name>unnamed02</name>
</geneLocation>
<dbReference type="SUPFAM" id="SSF56300">
    <property type="entry name" value="Metallo-dependent phosphatases"/>
    <property type="match status" value="1"/>
</dbReference>
<keyword evidence="2" id="KW-0378">Hydrolase</keyword>
<dbReference type="EMBL" id="CP139727">
    <property type="protein sequence ID" value="WPZ23576.1"/>
    <property type="molecule type" value="Genomic_DNA"/>
</dbReference>
<dbReference type="InterPro" id="IPR004843">
    <property type="entry name" value="Calcineurin-like_PHP"/>
</dbReference>